<dbReference type="Gene3D" id="2.60.40.60">
    <property type="entry name" value="Cadherins"/>
    <property type="match status" value="2"/>
</dbReference>
<reference evidence="12" key="1">
    <citation type="submission" date="2025-08" db="UniProtKB">
        <authorList>
            <consortium name="RefSeq"/>
        </authorList>
    </citation>
    <scope>IDENTIFICATION</scope>
    <source>
        <tissue evidence="12">Testes</tissue>
    </source>
</reference>
<evidence type="ECO:0000256" key="4">
    <source>
        <dbReference type="ARBA" id="ARBA00022837"/>
    </source>
</evidence>
<proteinExistence type="predicted"/>
<evidence type="ECO:0000256" key="7">
    <source>
        <dbReference type="ARBA" id="ARBA00023180"/>
    </source>
</evidence>
<dbReference type="InterPro" id="IPR015919">
    <property type="entry name" value="Cadherin-like_sf"/>
</dbReference>
<accession>A0ABM0MSF6</accession>
<keyword evidence="7" id="KW-0325">Glycoprotein</keyword>
<keyword evidence="11" id="KW-1185">Reference proteome</keyword>
<dbReference type="InterPro" id="IPR020894">
    <property type="entry name" value="Cadherin_CS"/>
</dbReference>
<dbReference type="Proteomes" id="UP000694865">
    <property type="component" value="Unplaced"/>
</dbReference>
<evidence type="ECO:0000256" key="3">
    <source>
        <dbReference type="ARBA" id="ARBA00022737"/>
    </source>
</evidence>
<evidence type="ECO:0000259" key="10">
    <source>
        <dbReference type="PROSITE" id="PS50268"/>
    </source>
</evidence>
<dbReference type="CDD" id="cd11304">
    <property type="entry name" value="Cadherin_repeat"/>
    <property type="match status" value="2"/>
</dbReference>
<name>A0ABM0MSF6_SACKO</name>
<dbReference type="InterPro" id="IPR050174">
    <property type="entry name" value="Protocadherin/Cadherin-CA"/>
</dbReference>
<evidence type="ECO:0000313" key="11">
    <source>
        <dbReference type="Proteomes" id="UP000694865"/>
    </source>
</evidence>
<dbReference type="GeneID" id="102809928"/>
<evidence type="ECO:0000256" key="9">
    <source>
        <dbReference type="SAM" id="MobiDB-lite"/>
    </source>
</evidence>
<dbReference type="PANTHER" id="PTHR24028">
    <property type="entry name" value="CADHERIN-87A"/>
    <property type="match status" value="1"/>
</dbReference>
<keyword evidence="2" id="KW-0812">Transmembrane</keyword>
<keyword evidence="3" id="KW-0677">Repeat</keyword>
<feature type="region of interest" description="Disordered" evidence="9">
    <location>
        <begin position="202"/>
        <end position="221"/>
    </location>
</feature>
<feature type="non-terminal residue" evidence="12">
    <location>
        <position position="221"/>
    </location>
</feature>
<dbReference type="InterPro" id="IPR002126">
    <property type="entry name" value="Cadherin-like_dom"/>
</dbReference>
<dbReference type="PROSITE" id="PS00232">
    <property type="entry name" value="CADHERIN_1"/>
    <property type="match status" value="1"/>
</dbReference>
<keyword evidence="6" id="KW-0472">Membrane</keyword>
<keyword evidence="5" id="KW-1133">Transmembrane helix</keyword>
<dbReference type="PANTHER" id="PTHR24028:SF328">
    <property type="entry name" value="CADHERIN-3"/>
    <property type="match status" value="1"/>
</dbReference>
<comment type="subcellular location">
    <subcellularLocation>
        <location evidence="1">Membrane</location>
        <topology evidence="1">Single-pass membrane protein</topology>
    </subcellularLocation>
</comment>
<feature type="domain" description="Cadherin" evidence="10">
    <location>
        <begin position="26"/>
        <end position="125"/>
    </location>
</feature>
<evidence type="ECO:0000256" key="5">
    <source>
        <dbReference type="ARBA" id="ARBA00022989"/>
    </source>
</evidence>
<dbReference type="SUPFAM" id="SSF49313">
    <property type="entry name" value="Cadherin-like"/>
    <property type="match status" value="2"/>
</dbReference>
<evidence type="ECO:0000256" key="8">
    <source>
        <dbReference type="PROSITE-ProRule" id="PRU00043"/>
    </source>
</evidence>
<dbReference type="RefSeq" id="XP_006822947.1">
    <property type="nucleotide sequence ID" value="XM_006822884.1"/>
</dbReference>
<keyword evidence="4 8" id="KW-0106">Calcium</keyword>
<evidence type="ECO:0000256" key="6">
    <source>
        <dbReference type="ARBA" id="ARBA00023136"/>
    </source>
</evidence>
<organism evidence="11 12">
    <name type="scientific">Saccoglossus kowalevskii</name>
    <name type="common">Acorn worm</name>
    <dbReference type="NCBI Taxonomy" id="10224"/>
    <lineage>
        <taxon>Eukaryota</taxon>
        <taxon>Metazoa</taxon>
        <taxon>Hemichordata</taxon>
        <taxon>Enteropneusta</taxon>
        <taxon>Harrimaniidae</taxon>
        <taxon>Saccoglossus</taxon>
    </lineage>
</organism>
<gene>
    <name evidence="12" type="primary">LOC102809928</name>
</gene>
<dbReference type="PROSITE" id="PS50268">
    <property type="entry name" value="CADHERIN_2"/>
    <property type="match status" value="1"/>
</dbReference>
<evidence type="ECO:0000256" key="1">
    <source>
        <dbReference type="ARBA" id="ARBA00004167"/>
    </source>
</evidence>
<protein>
    <submittedName>
        <fullName evidence="12">Protocadherin gamma-A4-like</fullName>
    </submittedName>
</protein>
<evidence type="ECO:0000256" key="2">
    <source>
        <dbReference type="ARBA" id="ARBA00022692"/>
    </source>
</evidence>
<sequence>MTETEEFKEECQLLPGAHFNEICCGNDDKSCCDNSKYSVNLLDCGSTSYEDRFVLGPADDNTCNLMICSTQLLDREDVDEYTFKIAASNKSDSLGNPSTNCVDLLTNEMILKINISDINDNKPYFTQTIYVKGIHDNTRYGLSILQVEGSDDDIGENARLCYSASEEADEKFSVSCIEGDVHTVQSSYTDYVGSNCTFDVTAQDTPTDTEPNLSTNNAEVI</sequence>
<evidence type="ECO:0000313" key="12">
    <source>
        <dbReference type="RefSeq" id="XP_006822947.1"/>
    </source>
</evidence>